<protein>
    <submittedName>
        <fullName evidence="3">Antitoxin MazE</fullName>
    </submittedName>
</protein>
<proteinExistence type="predicted"/>
<evidence type="ECO:0000256" key="1">
    <source>
        <dbReference type="PROSITE-ProRule" id="PRU01076"/>
    </source>
</evidence>
<evidence type="ECO:0000313" key="4">
    <source>
        <dbReference type="Proteomes" id="UP001235840"/>
    </source>
</evidence>
<evidence type="ECO:0000259" key="2">
    <source>
        <dbReference type="PROSITE" id="PS51740"/>
    </source>
</evidence>
<dbReference type="RefSeq" id="WP_370875438.1">
    <property type="nucleotide sequence ID" value="NZ_BAAADK010000010.1"/>
</dbReference>
<gene>
    <name evidence="3" type="ORF">J2S11_000845</name>
</gene>
<keyword evidence="1" id="KW-0238">DNA-binding</keyword>
<sequence>MDRTNDQTKGKGMVLMTTSTLSKWGNSSAIRIPNQILKRLELEAGAEVEIHVTSDNDILIRPKKKPDASNEDLRAHLSSLLSRIKPASRHEEIDLGIEGDEKI</sequence>
<accession>A0ABT9VVL0</accession>
<dbReference type="Pfam" id="PF04014">
    <property type="entry name" value="MazE_antitoxin"/>
    <property type="match status" value="1"/>
</dbReference>
<dbReference type="Gene3D" id="2.10.260.10">
    <property type="match status" value="1"/>
</dbReference>
<evidence type="ECO:0000313" key="3">
    <source>
        <dbReference type="EMBL" id="MDQ0164945.1"/>
    </source>
</evidence>
<keyword evidence="4" id="KW-1185">Reference proteome</keyword>
<comment type="caution">
    <text evidence="3">The sequence shown here is derived from an EMBL/GenBank/DDBJ whole genome shotgun (WGS) entry which is preliminary data.</text>
</comment>
<feature type="domain" description="SpoVT-AbrB" evidence="2">
    <location>
        <begin position="19"/>
        <end position="65"/>
    </location>
</feature>
<reference evidence="3 4" key="1">
    <citation type="submission" date="2023-07" db="EMBL/GenBank/DDBJ databases">
        <title>Genomic Encyclopedia of Type Strains, Phase IV (KMG-IV): sequencing the most valuable type-strain genomes for metagenomic binning, comparative biology and taxonomic classification.</title>
        <authorList>
            <person name="Goeker M."/>
        </authorList>
    </citation>
    <scope>NUCLEOTIDE SEQUENCE [LARGE SCALE GENOMIC DNA]</scope>
    <source>
        <strain evidence="3 4">DSM 12751</strain>
    </source>
</reference>
<dbReference type="Proteomes" id="UP001235840">
    <property type="component" value="Unassembled WGS sequence"/>
</dbReference>
<dbReference type="PANTHER" id="PTHR40516">
    <property type="entry name" value="ANTITOXIN CHPS-RELATED"/>
    <property type="match status" value="1"/>
</dbReference>
<dbReference type="PROSITE" id="PS51740">
    <property type="entry name" value="SPOVT_ABRB"/>
    <property type="match status" value="1"/>
</dbReference>
<dbReference type="InterPro" id="IPR037914">
    <property type="entry name" value="SpoVT-AbrB_sf"/>
</dbReference>
<organism evidence="3 4">
    <name type="scientific">Caldalkalibacillus horti</name>
    <dbReference type="NCBI Taxonomy" id="77523"/>
    <lineage>
        <taxon>Bacteria</taxon>
        <taxon>Bacillati</taxon>
        <taxon>Bacillota</taxon>
        <taxon>Bacilli</taxon>
        <taxon>Bacillales</taxon>
        <taxon>Bacillaceae</taxon>
        <taxon>Caldalkalibacillus</taxon>
    </lineage>
</organism>
<name>A0ABT9VVL0_9BACI</name>
<dbReference type="SUPFAM" id="SSF89447">
    <property type="entry name" value="AbrB/MazE/MraZ-like"/>
    <property type="match status" value="1"/>
</dbReference>
<dbReference type="SMART" id="SM00966">
    <property type="entry name" value="SpoVT_AbrB"/>
    <property type="match status" value="1"/>
</dbReference>
<dbReference type="EMBL" id="JAUSTY010000003">
    <property type="protein sequence ID" value="MDQ0164945.1"/>
    <property type="molecule type" value="Genomic_DNA"/>
</dbReference>
<dbReference type="InterPro" id="IPR039052">
    <property type="entry name" value="Antitox_PemI-like"/>
</dbReference>
<dbReference type="InterPro" id="IPR007159">
    <property type="entry name" value="SpoVT-AbrB_dom"/>
</dbReference>
<dbReference type="PANTHER" id="PTHR40516:SF1">
    <property type="entry name" value="ANTITOXIN CHPS-RELATED"/>
    <property type="match status" value="1"/>
</dbReference>